<evidence type="ECO:0000256" key="1">
    <source>
        <dbReference type="SAM" id="MobiDB-lite"/>
    </source>
</evidence>
<keyword evidence="4" id="KW-1185">Reference proteome</keyword>
<keyword evidence="2" id="KW-0812">Transmembrane</keyword>
<accession>A0A2A6CV02</accession>
<evidence type="ECO:0000313" key="3">
    <source>
        <dbReference type="EnsemblMetazoa" id="PPA36451.1"/>
    </source>
</evidence>
<evidence type="ECO:0000256" key="2">
    <source>
        <dbReference type="SAM" id="Phobius"/>
    </source>
</evidence>
<keyword evidence="2" id="KW-0472">Membrane</keyword>
<dbReference type="Proteomes" id="UP000005239">
    <property type="component" value="Unassembled WGS sequence"/>
</dbReference>
<sequence>MSADVCRIVACSESLLSLLINIAVLGVLWRKRVETSARLYRVTRAPVTFSFTRRLKIRSVRGEKRKSKQDSSARNAIGMTEKQSRIPS</sequence>
<protein>
    <submittedName>
        <fullName evidence="3">Uncharacterized protein</fullName>
    </submittedName>
</protein>
<proteinExistence type="predicted"/>
<gene>
    <name evidence="3" type="primary">WBGene00274820</name>
</gene>
<accession>A0A8R1UQU5</accession>
<organism evidence="3 4">
    <name type="scientific">Pristionchus pacificus</name>
    <name type="common">Parasitic nematode worm</name>
    <dbReference type="NCBI Taxonomy" id="54126"/>
    <lineage>
        <taxon>Eukaryota</taxon>
        <taxon>Metazoa</taxon>
        <taxon>Ecdysozoa</taxon>
        <taxon>Nematoda</taxon>
        <taxon>Chromadorea</taxon>
        <taxon>Rhabditida</taxon>
        <taxon>Rhabditina</taxon>
        <taxon>Diplogasteromorpha</taxon>
        <taxon>Diplogasteroidea</taxon>
        <taxon>Neodiplogasteridae</taxon>
        <taxon>Pristionchus</taxon>
    </lineage>
</organism>
<keyword evidence="2" id="KW-1133">Transmembrane helix</keyword>
<evidence type="ECO:0000313" key="4">
    <source>
        <dbReference type="Proteomes" id="UP000005239"/>
    </source>
</evidence>
<dbReference type="EnsemblMetazoa" id="PPA36451.1">
    <property type="protein sequence ID" value="PPA36451.1"/>
    <property type="gene ID" value="WBGene00274820"/>
</dbReference>
<dbReference type="AlphaFoldDB" id="A0A2A6CV02"/>
<feature type="region of interest" description="Disordered" evidence="1">
    <location>
        <begin position="61"/>
        <end position="88"/>
    </location>
</feature>
<name>A0A2A6CV02_PRIPA</name>
<reference evidence="4" key="1">
    <citation type="journal article" date="2008" name="Nat. Genet.">
        <title>The Pristionchus pacificus genome provides a unique perspective on nematode lifestyle and parasitism.</title>
        <authorList>
            <person name="Dieterich C."/>
            <person name="Clifton S.W."/>
            <person name="Schuster L.N."/>
            <person name="Chinwalla A."/>
            <person name="Delehaunty K."/>
            <person name="Dinkelacker I."/>
            <person name="Fulton L."/>
            <person name="Fulton R."/>
            <person name="Godfrey J."/>
            <person name="Minx P."/>
            <person name="Mitreva M."/>
            <person name="Roeseler W."/>
            <person name="Tian H."/>
            <person name="Witte H."/>
            <person name="Yang S.P."/>
            <person name="Wilson R.K."/>
            <person name="Sommer R.J."/>
        </authorList>
    </citation>
    <scope>NUCLEOTIDE SEQUENCE [LARGE SCALE GENOMIC DNA]</scope>
    <source>
        <strain evidence="4">PS312</strain>
    </source>
</reference>
<reference evidence="3" key="2">
    <citation type="submission" date="2022-06" db="UniProtKB">
        <authorList>
            <consortium name="EnsemblMetazoa"/>
        </authorList>
    </citation>
    <scope>IDENTIFICATION</scope>
    <source>
        <strain evidence="3">PS312</strain>
    </source>
</reference>
<feature type="transmembrane region" description="Helical" evidence="2">
    <location>
        <begin position="6"/>
        <end position="29"/>
    </location>
</feature>